<proteinExistence type="predicted"/>
<dbReference type="Proteomes" id="UP000724584">
    <property type="component" value="Unassembled WGS sequence"/>
</dbReference>
<protein>
    <submittedName>
        <fullName evidence="1">Uncharacterized protein</fullName>
    </submittedName>
</protein>
<name>A0ACB7NWQ8_9PEZI</name>
<comment type="caution">
    <text evidence="1">The sequence shown here is derived from an EMBL/GenBank/DDBJ whole genome shotgun (WGS) entry which is preliminary data.</text>
</comment>
<dbReference type="EMBL" id="JAGIZQ010000006">
    <property type="protein sequence ID" value="KAH6622586.1"/>
    <property type="molecule type" value="Genomic_DNA"/>
</dbReference>
<sequence length="199" mass="22870">MQTRRLLWARAALINSHPLPTGTDTHFQPRFLERSQYKKHTGPHRLIRPTTSPVLAKTTLEPPPLLWIPCHTSHQTPATEFFLPDRRCSTRLAPKVYNSQPSPQHPIFRELVSGCHFFFSLSHFASRDPTRVHGPSHVPHPQYPFHFPATIRICLIHTQSSPTLPSPPEGRLCSAFYFSSCNQRNRLSARNLQRISTTW</sequence>
<gene>
    <name evidence="1" type="ORF">F5144DRAFT_333954</name>
</gene>
<organism evidence="1 2">
    <name type="scientific">Chaetomium tenue</name>
    <dbReference type="NCBI Taxonomy" id="1854479"/>
    <lineage>
        <taxon>Eukaryota</taxon>
        <taxon>Fungi</taxon>
        <taxon>Dikarya</taxon>
        <taxon>Ascomycota</taxon>
        <taxon>Pezizomycotina</taxon>
        <taxon>Sordariomycetes</taxon>
        <taxon>Sordariomycetidae</taxon>
        <taxon>Sordariales</taxon>
        <taxon>Chaetomiaceae</taxon>
        <taxon>Chaetomium</taxon>
    </lineage>
</organism>
<evidence type="ECO:0000313" key="1">
    <source>
        <dbReference type="EMBL" id="KAH6622586.1"/>
    </source>
</evidence>
<reference evidence="1 2" key="1">
    <citation type="journal article" date="2021" name="Nat. Commun.">
        <title>Genetic determinants of endophytism in the Arabidopsis root mycobiome.</title>
        <authorList>
            <person name="Mesny F."/>
            <person name="Miyauchi S."/>
            <person name="Thiergart T."/>
            <person name="Pickel B."/>
            <person name="Atanasova L."/>
            <person name="Karlsson M."/>
            <person name="Huettel B."/>
            <person name="Barry K.W."/>
            <person name="Haridas S."/>
            <person name="Chen C."/>
            <person name="Bauer D."/>
            <person name="Andreopoulos W."/>
            <person name="Pangilinan J."/>
            <person name="LaButti K."/>
            <person name="Riley R."/>
            <person name="Lipzen A."/>
            <person name="Clum A."/>
            <person name="Drula E."/>
            <person name="Henrissat B."/>
            <person name="Kohler A."/>
            <person name="Grigoriev I.V."/>
            <person name="Martin F.M."/>
            <person name="Hacquard S."/>
        </authorList>
    </citation>
    <scope>NUCLEOTIDE SEQUENCE [LARGE SCALE GENOMIC DNA]</scope>
    <source>
        <strain evidence="1 2">MPI-SDFR-AT-0079</strain>
    </source>
</reference>
<keyword evidence="2" id="KW-1185">Reference proteome</keyword>
<accession>A0ACB7NWQ8</accession>
<evidence type="ECO:0000313" key="2">
    <source>
        <dbReference type="Proteomes" id="UP000724584"/>
    </source>
</evidence>